<dbReference type="FunFam" id="3.40.30.10:FF:000174">
    <property type="entry name" value="Protein disulfide-isomerase 5-4"/>
    <property type="match status" value="1"/>
</dbReference>
<keyword evidence="9" id="KW-1185">Reference proteome</keyword>
<dbReference type="PROSITE" id="PS51352">
    <property type="entry name" value="THIOREDOXIN_2"/>
    <property type="match status" value="1"/>
</dbReference>
<feature type="transmembrane region" description="Helical" evidence="6">
    <location>
        <begin position="20"/>
        <end position="44"/>
    </location>
</feature>
<dbReference type="InterPro" id="IPR012936">
    <property type="entry name" value="Erv_C"/>
</dbReference>
<feature type="transmembrane region" description="Helical" evidence="6">
    <location>
        <begin position="453"/>
        <end position="473"/>
    </location>
</feature>
<dbReference type="Pfam" id="PF13850">
    <property type="entry name" value="ERGIC_N"/>
    <property type="match status" value="1"/>
</dbReference>
<dbReference type="InterPro" id="IPR013766">
    <property type="entry name" value="Thioredoxin_domain"/>
</dbReference>
<dbReference type="Gene3D" id="3.40.30.10">
    <property type="entry name" value="Glutaredoxin"/>
    <property type="match status" value="1"/>
</dbReference>
<evidence type="ECO:0000313" key="9">
    <source>
        <dbReference type="Proteomes" id="UP001190700"/>
    </source>
</evidence>
<keyword evidence="5 6" id="KW-0472">Membrane</keyword>
<evidence type="ECO:0000256" key="6">
    <source>
        <dbReference type="SAM" id="Phobius"/>
    </source>
</evidence>
<dbReference type="Proteomes" id="UP001190700">
    <property type="component" value="Unassembled WGS sequence"/>
</dbReference>
<name>A0AAE0L6J9_9CHLO</name>
<comment type="subcellular location">
    <subcellularLocation>
        <location evidence="1">Membrane</location>
        <topology evidence="1">Single-pass membrane protein</topology>
    </subcellularLocation>
</comment>
<dbReference type="AlphaFoldDB" id="A0AAE0L6J9"/>
<evidence type="ECO:0000256" key="4">
    <source>
        <dbReference type="ARBA" id="ARBA00022989"/>
    </source>
</evidence>
<evidence type="ECO:0000256" key="1">
    <source>
        <dbReference type="ARBA" id="ARBA00004167"/>
    </source>
</evidence>
<keyword evidence="2 6" id="KW-0812">Transmembrane</keyword>
<proteinExistence type="predicted"/>
<evidence type="ECO:0000256" key="3">
    <source>
        <dbReference type="ARBA" id="ARBA00022729"/>
    </source>
</evidence>
<keyword evidence="3" id="KW-0732">Signal</keyword>
<protein>
    <submittedName>
        <fullName evidence="8">Protein disulfide-isomerase 5-4</fullName>
    </submittedName>
</protein>
<sequence>MTVGSKIKSIDFYRKIPRDLTEATLSGATLSILAAIVMISLFVMEFSEYMTVKTHTSIIVDRSLDGDLLRINFDVSFPNLSCEFASVDVSDTLGTHRINLTKTVRKYQLGADLVKTGGLVRNLPEPKYEALEEKKHEEHKEEHRVPGDNSENAIELTAATFDEANKKYPILLVNFYAPWCPWSRRLSPVWESASAVLLRKFPHEDGRIRLGKVDCTVHNTLCRSHHIQGFPSVRIFRSGHDILAHGAHHDHESYVGDRTTEAIVEFAEKLVPPAITSEAPEQAQQEIQQAAAEIAEKVLKVKGGAPGCNVEGFVLVKKVPGNVHISAHSHQHSFDHVVMNMSHIVNHLSFGNQISVAKEKEMKRLDPEALLNAQSNRLKGKAFISESLNVTHEHYLQVVLTTVEPRGNKYNRVDLYEYTHHSHHFQTEGMPLAKFSFDPSPMQVLITEEKRKLYHFVTTACAIIGGVFTVMGITDSSIFMVMKLVKKVELGKQF</sequence>
<evidence type="ECO:0000256" key="2">
    <source>
        <dbReference type="ARBA" id="ARBA00022692"/>
    </source>
</evidence>
<dbReference type="PANTHER" id="PTHR10984">
    <property type="entry name" value="ENDOPLASMIC RETICULUM-GOLGI INTERMEDIATE COMPARTMENT PROTEIN"/>
    <property type="match status" value="1"/>
</dbReference>
<dbReference type="EMBL" id="LGRX02008364">
    <property type="protein sequence ID" value="KAK3273619.1"/>
    <property type="molecule type" value="Genomic_DNA"/>
</dbReference>
<reference evidence="8 9" key="1">
    <citation type="journal article" date="2015" name="Genome Biol. Evol.">
        <title>Comparative Genomics of a Bacterivorous Green Alga Reveals Evolutionary Causalities and Consequences of Phago-Mixotrophic Mode of Nutrition.</title>
        <authorList>
            <person name="Burns J.A."/>
            <person name="Paasch A."/>
            <person name="Narechania A."/>
            <person name="Kim E."/>
        </authorList>
    </citation>
    <scope>NUCLEOTIDE SEQUENCE [LARGE SCALE GENOMIC DNA]</scope>
    <source>
        <strain evidence="8 9">PLY_AMNH</strain>
    </source>
</reference>
<dbReference type="InterPro" id="IPR045888">
    <property type="entry name" value="Erv"/>
</dbReference>
<keyword evidence="4 6" id="KW-1133">Transmembrane helix</keyword>
<comment type="caution">
    <text evidence="8">The sequence shown here is derived from an EMBL/GenBank/DDBJ whole genome shotgun (WGS) entry which is preliminary data.</text>
</comment>
<dbReference type="InterPro" id="IPR036249">
    <property type="entry name" value="Thioredoxin-like_sf"/>
</dbReference>
<evidence type="ECO:0000313" key="8">
    <source>
        <dbReference type="EMBL" id="KAK3273619.1"/>
    </source>
</evidence>
<dbReference type="InterPro" id="IPR039542">
    <property type="entry name" value="Erv_N"/>
</dbReference>
<evidence type="ECO:0000256" key="5">
    <source>
        <dbReference type="ARBA" id="ARBA00023136"/>
    </source>
</evidence>
<dbReference type="GO" id="GO:0030134">
    <property type="term" value="C:COPII-coated ER to Golgi transport vesicle"/>
    <property type="evidence" value="ECO:0007669"/>
    <property type="project" value="TreeGrafter"/>
</dbReference>
<organism evidence="8 9">
    <name type="scientific">Cymbomonas tetramitiformis</name>
    <dbReference type="NCBI Taxonomy" id="36881"/>
    <lineage>
        <taxon>Eukaryota</taxon>
        <taxon>Viridiplantae</taxon>
        <taxon>Chlorophyta</taxon>
        <taxon>Pyramimonadophyceae</taxon>
        <taxon>Pyramimonadales</taxon>
        <taxon>Pyramimonadaceae</taxon>
        <taxon>Cymbomonas</taxon>
    </lineage>
</organism>
<gene>
    <name evidence="8" type="ORF">CYMTET_18150</name>
</gene>
<feature type="domain" description="Thioredoxin" evidence="7">
    <location>
        <begin position="119"/>
        <end position="272"/>
    </location>
</feature>
<dbReference type="CDD" id="cd02961">
    <property type="entry name" value="PDI_a_family"/>
    <property type="match status" value="1"/>
</dbReference>
<dbReference type="Pfam" id="PF07970">
    <property type="entry name" value="COPIIcoated_ERV"/>
    <property type="match status" value="1"/>
</dbReference>
<dbReference type="PANTHER" id="PTHR10984:SF37">
    <property type="entry name" value="PROTEIN DISULFIDE-ISOMERASE 5-3"/>
    <property type="match status" value="1"/>
</dbReference>
<evidence type="ECO:0000259" key="7">
    <source>
        <dbReference type="PROSITE" id="PS51352"/>
    </source>
</evidence>
<dbReference type="GO" id="GO:0005783">
    <property type="term" value="C:endoplasmic reticulum"/>
    <property type="evidence" value="ECO:0007669"/>
    <property type="project" value="TreeGrafter"/>
</dbReference>
<accession>A0AAE0L6J9</accession>
<dbReference type="GO" id="GO:0016020">
    <property type="term" value="C:membrane"/>
    <property type="evidence" value="ECO:0007669"/>
    <property type="project" value="UniProtKB-SubCell"/>
</dbReference>
<dbReference type="Pfam" id="PF00085">
    <property type="entry name" value="Thioredoxin"/>
    <property type="match status" value="1"/>
</dbReference>
<dbReference type="SUPFAM" id="SSF52833">
    <property type="entry name" value="Thioredoxin-like"/>
    <property type="match status" value="1"/>
</dbReference>